<dbReference type="RefSeq" id="WP_121096291.1">
    <property type="nucleotide sequence ID" value="NZ_UIHC01000041.1"/>
</dbReference>
<dbReference type="EMBL" id="UIHC01000041">
    <property type="protein sequence ID" value="SUZ33215.1"/>
    <property type="molecule type" value="Genomic_DNA"/>
</dbReference>
<dbReference type="Proteomes" id="UP000272908">
    <property type="component" value="Unassembled WGS sequence"/>
</dbReference>
<keyword evidence="2" id="KW-0472">Membrane</keyword>
<feature type="transmembrane region" description="Helical" evidence="2">
    <location>
        <begin position="14"/>
        <end position="35"/>
    </location>
</feature>
<reference evidence="4" key="1">
    <citation type="submission" date="2018-08" db="EMBL/GenBank/DDBJ databases">
        <authorList>
            <person name="Rodrigo-Torres L."/>
            <person name="Arahal R. D."/>
            <person name="Lucena T."/>
        </authorList>
    </citation>
    <scope>NUCLEOTIDE SEQUENCE [LARGE SCALE GENOMIC DNA]</scope>
    <source>
        <strain evidence="4">CECT 7235</strain>
    </source>
</reference>
<evidence type="ECO:0000313" key="4">
    <source>
        <dbReference type="Proteomes" id="UP000272908"/>
    </source>
</evidence>
<protein>
    <submittedName>
        <fullName evidence="3">Uncharacterized protein</fullName>
    </submittedName>
</protein>
<accession>A0A3B0MBB3</accession>
<keyword evidence="1" id="KW-0175">Coiled coil</keyword>
<sequence>MWASLLVGLLTRPWARRAAALALGALTIALFILNLRRSGERAGRAAERLDQLERTNAIQRQMLDAASRRPRNRDDLLERLRGGEF</sequence>
<evidence type="ECO:0000256" key="2">
    <source>
        <dbReference type="SAM" id="Phobius"/>
    </source>
</evidence>
<keyword evidence="4" id="KW-1185">Reference proteome</keyword>
<keyword evidence="2" id="KW-1133">Transmembrane helix</keyword>
<organism evidence="3 4">
    <name type="scientific">Roseinatronobacter ekhonensis</name>
    <dbReference type="NCBI Taxonomy" id="254356"/>
    <lineage>
        <taxon>Bacteria</taxon>
        <taxon>Pseudomonadati</taxon>
        <taxon>Pseudomonadota</taxon>
        <taxon>Alphaproteobacteria</taxon>
        <taxon>Rhodobacterales</taxon>
        <taxon>Paracoccaceae</taxon>
        <taxon>Roseinatronobacter</taxon>
    </lineage>
</organism>
<name>A0A3B0MBB3_9RHOB</name>
<evidence type="ECO:0000313" key="3">
    <source>
        <dbReference type="EMBL" id="SUZ33215.1"/>
    </source>
</evidence>
<dbReference type="OrthoDB" id="7779135at2"/>
<feature type="coiled-coil region" evidence="1">
    <location>
        <begin position="35"/>
        <end position="69"/>
    </location>
</feature>
<keyword evidence="2" id="KW-0812">Transmembrane</keyword>
<gene>
    <name evidence="3" type="ORF">ROE7235_02984</name>
</gene>
<evidence type="ECO:0000256" key="1">
    <source>
        <dbReference type="SAM" id="Coils"/>
    </source>
</evidence>
<proteinExistence type="predicted"/>
<dbReference type="AlphaFoldDB" id="A0A3B0MBB3"/>